<dbReference type="SUPFAM" id="SSF56512">
    <property type="entry name" value="Nitric oxide (NO) synthase oxygenase domain"/>
    <property type="match status" value="1"/>
</dbReference>
<comment type="miscellaneous">
    <text evidence="11">This protein is similar to the oxygenase domain of eukaryotic nitric oxide synthases but lacks the reductase domain which, in eukaryotes, is responsible for transfer of electrons to the ferric heme during nitric oxide synthesis.</text>
</comment>
<dbReference type="Gene3D" id="3.90.1230.10">
    <property type="entry name" value="Nitric Oxide Synthase, Chain A, domain 3"/>
    <property type="match status" value="1"/>
</dbReference>
<evidence type="ECO:0000256" key="5">
    <source>
        <dbReference type="ARBA" id="ARBA00018859"/>
    </source>
</evidence>
<comment type="similarity">
    <text evidence="3 11">Belongs to the NOS family. Bacterial NOS oxygenase subfamily.</text>
</comment>
<evidence type="ECO:0000256" key="1">
    <source>
        <dbReference type="ARBA" id="ARBA00001971"/>
    </source>
</evidence>
<comment type="cofactor">
    <cofactor evidence="1 11">
        <name>heme</name>
        <dbReference type="ChEBI" id="CHEBI:30413"/>
    </cofactor>
</comment>
<dbReference type="InterPro" id="IPR050607">
    <property type="entry name" value="NOS"/>
</dbReference>
<dbReference type="Pfam" id="PF02898">
    <property type="entry name" value="NO_synthase"/>
    <property type="match status" value="1"/>
</dbReference>
<comment type="caution">
    <text evidence="14">The sequence shown here is derived from an EMBL/GenBank/DDBJ whole genome shotgun (WGS) entry which is preliminary data.</text>
</comment>
<keyword evidence="9 11" id="KW-0408">Iron</keyword>
<evidence type="ECO:0000256" key="2">
    <source>
        <dbReference type="ARBA" id="ARBA00002642"/>
    </source>
</evidence>
<dbReference type="PIRSF" id="PIRSF037219">
    <property type="entry name" value="NOS_oxygenase"/>
    <property type="match status" value="1"/>
</dbReference>
<evidence type="ECO:0000256" key="9">
    <source>
        <dbReference type="ARBA" id="ARBA00023004"/>
    </source>
</evidence>
<feature type="domain" description="Nitric oxide synthase (NOS)" evidence="13">
    <location>
        <begin position="71"/>
        <end position="78"/>
    </location>
</feature>
<evidence type="ECO:0000256" key="3">
    <source>
        <dbReference type="ARBA" id="ARBA00005411"/>
    </source>
</evidence>
<keyword evidence="7 11" id="KW-0479">Metal-binding</keyword>
<feature type="region of interest" description="Disordered" evidence="12">
    <location>
        <begin position="360"/>
        <end position="415"/>
    </location>
</feature>
<dbReference type="Gene3D" id="3.90.440.10">
    <property type="entry name" value="Nitric Oxide Synthase,Heme Domain,Chain A domain 2"/>
    <property type="match status" value="1"/>
</dbReference>
<evidence type="ECO:0000256" key="11">
    <source>
        <dbReference type="PIRNR" id="PIRNR037219"/>
    </source>
</evidence>
<dbReference type="InterPro" id="IPR044943">
    <property type="entry name" value="NOS_dom_1"/>
</dbReference>
<organism evidence="14 15">
    <name type="scientific">Paenibacillus physcomitrellae</name>
    <dbReference type="NCBI Taxonomy" id="1619311"/>
    <lineage>
        <taxon>Bacteria</taxon>
        <taxon>Bacillati</taxon>
        <taxon>Bacillota</taxon>
        <taxon>Bacilli</taxon>
        <taxon>Bacillales</taxon>
        <taxon>Paenibacillaceae</taxon>
        <taxon>Paenibacillus</taxon>
    </lineage>
</organism>
<protein>
    <recommendedName>
        <fullName evidence="5 11">Nitric oxide synthase oxygenase</fullName>
        <ecNumber evidence="4 11">1.14.14.47</ecNumber>
    </recommendedName>
</protein>
<sequence length="415" mass="46147">MEVLKNHTAAALLENAAAFIRSSYSELGKDPAEAERRINEITSSLVKTGTYCHTAEELAFGAKAAWRNSSRCIGRLFWDSLVVRDARQLETASEVAEAIFEHMRTATNGGKVKPTITIFRQAMEGREIRIWNHQFIRYAGYETEDGVLGDPASLELTREALRLGWEGAGTPFDVLPLIIQIDGQEPEWFPLPEELVLEVPLTHPDNPAFAGLGLRWYGVPFIADMALEIGGLRYTAAPFNGWYMETEIGARNLADQSRYNKLPEVADVFGLDRSSPATLWKDRALVELNVAVLHSFKRHGVSIVDHHTAAQQFVRFEEREAAEGREVNGRWTWLIPPLSPAATPIWDRPYQEREVSPNYVYQDRPYGPGSGEGSEGAGDRTSAGASRKIEGADPVGTSHSDDEGRPPKQGCPFHF</sequence>
<comment type="catalytic activity">
    <reaction evidence="10">
        <text>3 reduced [flavodoxin] + 2 L-arginine + 4 O2 = 3 oxidized [flavodoxin] + 2 L-citrulline + 2 nitric oxide + 4 H2O + 5 H(+)</text>
        <dbReference type="Rhea" id="RHEA:52324"/>
        <dbReference type="Rhea" id="RHEA-COMP:10622"/>
        <dbReference type="Rhea" id="RHEA-COMP:10623"/>
        <dbReference type="ChEBI" id="CHEBI:15377"/>
        <dbReference type="ChEBI" id="CHEBI:15378"/>
        <dbReference type="ChEBI" id="CHEBI:15379"/>
        <dbReference type="ChEBI" id="CHEBI:16480"/>
        <dbReference type="ChEBI" id="CHEBI:32682"/>
        <dbReference type="ChEBI" id="CHEBI:57618"/>
        <dbReference type="ChEBI" id="CHEBI:57743"/>
        <dbReference type="ChEBI" id="CHEBI:58210"/>
        <dbReference type="EC" id="1.14.14.47"/>
    </reaction>
</comment>
<evidence type="ECO:0000256" key="4">
    <source>
        <dbReference type="ARBA" id="ARBA00012735"/>
    </source>
</evidence>
<evidence type="ECO:0000259" key="13">
    <source>
        <dbReference type="PROSITE" id="PS60001"/>
    </source>
</evidence>
<evidence type="ECO:0000256" key="12">
    <source>
        <dbReference type="SAM" id="MobiDB-lite"/>
    </source>
</evidence>
<accession>A0ABQ1G2I0</accession>
<dbReference type="EMBL" id="BMHF01000006">
    <property type="protein sequence ID" value="GGA35590.1"/>
    <property type="molecule type" value="Genomic_DNA"/>
</dbReference>
<dbReference type="InterPro" id="IPR017142">
    <property type="entry name" value="Nitric_oxide_synthase_Oase-su"/>
</dbReference>
<dbReference type="Gene3D" id="3.90.340.10">
    <property type="entry name" value="Nitric Oxide Synthase, Chain A, domain 1"/>
    <property type="match status" value="1"/>
</dbReference>
<reference evidence="15" key="1">
    <citation type="journal article" date="2019" name="Int. J. Syst. Evol. Microbiol.">
        <title>The Global Catalogue of Microorganisms (GCM) 10K type strain sequencing project: providing services to taxonomists for standard genome sequencing and annotation.</title>
        <authorList>
            <consortium name="The Broad Institute Genomics Platform"/>
            <consortium name="The Broad Institute Genome Sequencing Center for Infectious Disease"/>
            <person name="Wu L."/>
            <person name="Ma J."/>
        </authorList>
    </citation>
    <scope>NUCLEOTIDE SEQUENCE [LARGE SCALE GENOMIC DNA]</scope>
    <source>
        <strain evidence="15">CGMCC 1.15044</strain>
    </source>
</reference>
<dbReference type="InterPro" id="IPR044944">
    <property type="entry name" value="NOS_dom_3"/>
</dbReference>
<evidence type="ECO:0000256" key="7">
    <source>
        <dbReference type="ARBA" id="ARBA00022723"/>
    </source>
</evidence>
<comment type="subunit">
    <text evidence="11">Homodimer.</text>
</comment>
<dbReference type="InterPro" id="IPR004030">
    <property type="entry name" value="NOS_N"/>
</dbReference>
<dbReference type="InterPro" id="IPR044940">
    <property type="entry name" value="NOS_dom_2"/>
</dbReference>
<keyword evidence="8 11" id="KW-0560">Oxidoreductase</keyword>
<dbReference type="EC" id="1.14.14.47" evidence="4 11"/>
<dbReference type="InterPro" id="IPR036119">
    <property type="entry name" value="NOS_N_sf"/>
</dbReference>
<evidence type="ECO:0000256" key="6">
    <source>
        <dbReference type="ARBA" id="ARBA00022617"/>
    </source>
</evidence>
<comment type="function">
    <text evidence="2 11">Catalyzes the production of nitric oxide.</text>
</comment>
<evidence type="ECO:0000256" key="8">
    <source>
        <dbReference type="ARBA" id="ARBA00023002"/>
    </source>
</evidence>
<dbReference type="Proteomes" id="UP000609323">
    <property type="component" value="Unassembled WGS sequence"/>
</dbReference>
<dbReference type="CDD" id="cd00575">
    <property type="entry name" value="NOS_oxygenase"/>
    <property type="match status" value="1"/>
</dbReference>
<evidence type="ECO:0000313" key="15">
    <source>
        <dbReference type="Proteomes" id="UP000609323"/>
    </source>
</evidence>
<dbReference type="PANTHER" id="PTHR43410:SF1">
    <property type="entry name" value="NITRIC OXIDE SYNTHASE"/>
    <property type="match status" value="1"/>
</dbReference>
<evidence type="ECO:0000256" key="10">
    <source>
        <dbReference type="ARBA" id="ARBA00048713"/>
    </source>
</evidence>
<dbReference type="PANTHER" id="PTHR43410">
    <property type="entry name" value="NITRIC OXIDE SYNTHASE OXYGENASE"/>
    <property type="match status" value="1"/>
</dbReference>
<proteinExistence type="inferred from homology"/>
<name>A0ABQ1G2I0_9BACL</name>
<dbReference type="PROSITE" id="PS60001">
    <property type="entry name" value="NOS"/>
    <property type="match status" value="1"/>
</dbReference>
<gene>
    <name evidence="14" type="primary">nos</name>
    <name evidence="14" type="ORF">GCM10010917_20950</name>
</gene>
<keyword evidence="15" id="KW-1185">Reference proteome</keyword>
<evidence type="ECO:0000313" key="14">
    <source>
        <dbReference type="EMBL" id="GGA35590.1"/>
    </source>
</evidence>
<keyword evidence="6 11" id="KW-0349">Heme</keyword>